<protein>
    <submittedName>
        <fullName evidence="1">Uncharacterized protein</fullName>
    </submittedName>
</protein>
<dbReference type="AlphaFoldDB" id="A0A2P2PBA1"/>
<accession>A0A2P2PBA1</accession>
<name>A0A2P2PBA1_RHIMU</name>
<proteinExistence type="predicted"/>
<evidence type="ECO:0000313" key="1">
    <source>
        <dbReference type="EMBL" id="MBX52026.1"/>
    </source>
</evidence>
<dbReference type="EMBL" id="GGEC01071542">
    <property type="protein sequence ID" value="MBX52026.1"/>
    <property type="molecule type" value="Transcribed_RNA"/>
</dbReference>
<organism evidence="1">
    <name type="scientific">Rhizophora mucronata</name>
    <name type="common">Asiatic mangrove</name>
    <dbReference type="NCBI Taxonomy" id="61149"/>
    <lineage>
        <taxon>Eukaryota</taxon>
        <taxon>Viridiplantae</taxon>
        <taxon>Streptophyta</taxon>
        <taxon>Embryophyta</taxon>
        <taxon>Tracheophyta</taxon>
        <taxon>Spermatophyta</taxon>
        <taxon>Magnoliopsida</taxon>
        <taxon>eudicotyledons</taxon>
        <taxon>Gunneridae</taxon>
        <taxon>Pentapetalae</taxon>
        <taxon>rosids</taxon>
        <taxon>fabids</taxon>
        <taxon>Malpighiales</taxon>
        <taxon>Rhizophoraceae</taxon>
        <taxon>Rhizophora</taxon>
    </lineage>
</organism>
<sequence length="50" mass="5729">MRLLLDIEVLKEHVAEMSPRTQCRIIPLETVKSNIAHITKIYASPKLPKC</sequence>
<reference evidence="1" key="1">
    <citation type="submission" date="2018-02" db="EMBL/GenBank/DDBJ databases">
        <title>Rhizophora mucronata_Transcriptome.</title>
        <authorList>
            <person name="Meera S.P."/>
            <person name="Sreeshan A."/>
            <person name="Augustine A."/>
        </authorList>
    </citation>
    <scope>NUCLEOTIDE SEQUENCE</scope>
    <source>
        <tissue evidence="1">Leaf</tissue>
    </source>
</reference>